<dbReference type="AlphaFoldDB" id="A0A1F5YDN4"/>
<dbReference type="EMBL" id="MFIV01000142">
    <property type="protein sequence ID" value="OGF98249.1"/>
    <property type="molecule type" value="Genomic_DNA"/>
</dbReference>
<sequence>MVEFKGLSASSFAFMQEMKANNNTLWFQENRERWEALKEELRTLCRALAPFIHDLDPELETEPKSSRCLGRINRDTRFSKDKSPYRDFIDLLFFPRDFGRSKAPGLAVGITAENCYIGTWLGASMESWRERLGANIAAKSDIFQQYLEENANFSDMWIDSQSYAKTRVKGLPPLAHQWAQRKFYYMGRLVPGEQAVAMGASLFQEVQNTFLRLFPLLTFATSQHLAADLERFRKKLPSKGDHRTK</sequence>
<gene>
    <name evidence="1" type="ORF">A2Z86_08030</name>
</gene>
<protein>
    <recommendedName>
        <fullName evidence="3">TIGR02453 family protein</fullName>
    </recommendedName>
</protein>
<dbReference type="PANTHER" id="PTHR36452:SF1">
    <property type="entry name" value="DUF2461 DOMAIN-CONTAINING PROTEIN"/>
    <property type="match status" value="1"/>
</dbReference>
<evidence type="ECO:0000313" key="2">
    <source>
        <dbReference type="Proteomes" id="UP000176992"/>
    </source>
</evidence>
<dbReference type="PIRSF" id="PIRSF028451">
    <property type="entry name" value="UCP028451"/>
    <property type="match status" value="1"/>
</dbReference>
<dbReference type="Pfam" id="PF09365">
    <property type="entry name" value="DUF2461"/>
    <property type="match status" value="1"/>
</dbReference>
<accession>A0A1F5YDN4</accession>
<dbReference type="InterPro" id="IPR015996">
    <property type="entry name" value="UCP028451"/>
</dbReference>
<dbReference type="PANTHER" id="PTHR36452">
    <property type="entry name" value="CHROMOSOME 12, WHOLE GENOME SHOTGUN SEQUENCE"/>
    <property type="match status" value="1"/>
</dbReference>
<dbReference type="Proteomes" id="UP000176992">
    <property type="component" value="Unassembled WGS sequence"/>
</dbReference>
<evidence type="ECO:0008006" key="3">
    <source>
        <dbReference type="Google" id="ProtNLM"/>
    </source>
</evidence>
<name>A0A1F5YDN4_9BACT</name>
<comment type="caution">
    <text evidence="1">The sequence shown here is derived from an EMBL/GenBank/DDBJ whole genome shotgun (WGS) entry which is preliminary data.</text>
</comment>
<organism evidence="1 2">
    <name type="scientific">Candidatus Glassbacteria bacterium GWA2_58_10</name>
    <dbReference type="NCBI Taxonomy" id="1817865"/>
    <lineage>
        <taxon>Bacteria</taxon>
        <taxon>Candidatus Glassiibacteriota</taxon>
    </lineage>
</organism>
<proteinExistence type="predicted"/>
<reference evidence="1 2" key="1">
    <citation type="journal article" date="2016" name="Nat. Commun.">
        <title>Thousands of microbial genomes shed light on interconnected biogeochemical processes in an aquifer system.</title>
        <authorList>
            <person name="Anantharaman K."/>
            <person name="Brown C.T."/>
            <person name="Hug L.A."/>
            <person name="Sharon I."/>
            <person name="Castelle C.J."/>
            <person name="Probst A.J."/>
            <person name="Thomas B.C."/>
            <person name="Singh A."/>
            <person name="Wilkins M.J."/>
            <person name="Karaoz U."/>
            <person name="Brodie E.L."/>
            <person name="Williams K.H."/>
            <person name="Hubbard S.S."/>
            <person name="Banfield J.F."/>
        </authorList>
    </citation>
    <scope>NUCLEOTIDE SEQUENCE [LARGE SCALE GENOMIC DNA]</scope>
</reference>
<evidence type="ECO:0000313" key="1">
    <source>
        <dbReference type="EMBL" id="OGF98249.1"/>
    </source>
</evidence>
<dbReference type="InterPro" id="IPR012808">
    <property type="entry name" value="CHP02453"/>
</dbReference>